<accession>A0A0B7ASA2</accession>
<sequence>MPENKASSVEFLQNRDQQIKQPQRLSRIEPTATEISTLQLYATETTTTLHNNFDVSRGRMPRGAVLVLEAMMKIQKTKH</sequence>
<evidence type="ECO:0000256" key="1">
    <source>
        <dbReference type="SAM" id="MobiDB-lite"/>
    </source>
</evidence>
<feature type="compositionally biased region" description="Polar residues" evidence="1">
    <location>
        <begin position="1"/>
        <end position="24"/>
    </location>
</feature>
<dbReference type="AlphaFoldDB" id="A0A0B7ASA2"/>
<protein>
    <submittedName>
        <fullName evidence="2">Uncharacterized protein</fullName>
    </submittedName>
</protein>
<gene>
    <name evidence="2" type="primary">ORF139666</name>
</gene>
<name>A0A0B7ASA2_9EUPU</name>
<dbReference type="EMBL" id="HACG01037039">
    <property type="protein sequence ID" value="CEK83904.1"/>
    <property type="molecule type" value="Transcribed_RNA"/>
</dbReference>
<evidence type="ECO:0000313" key="2">
    <source>
        <dbReference type="EMBL" id="CEK83904.1"/>
    </source>
</evidence>
<proteinExistence type="predicted"/>
<reference evidence="2" key="1">
    <citation type="submission" date="2014-12" db="EMBL/GenBank/DDBJ databases">
        <title>Insight into the proteome of Arion vulgaris.</title>
        <authorList>
            <person name="Aradska J."/>
            <person name="Bulat T."/>
            <person name="Smidak R."/>
            <person name="Sarate P."/>
            <person name="Gangsoo J."/>
            <person name="Sialana F."/>
            <person name="Bilban M."/>
            <person name="Lubec G."/>
        </authorList>
    </citation>
    <scope>NUCLEOTIDE SEQUENCE</scope>
    <source>
        <tissue evidence="2">Skin</tissue>
    </source>
</reference>
<feature type="region of interest" description="Disordered" evidence="1">
    <location>
        <begin position="1"/>
        <end position="25"/>
    </location>
</feature>
<organism evidence="2">
    <name type="scientific">Arion vulgaris</name>
    <dbReference type="NCBI Taxonomy" id="1028688"/>
    <lineage>
        <taxon>Eukaryota</taxon>
        <taxon>Metazoa</taxon>
        <taxon>Spiralia</taxon>
        <taxon>Lophotrochozoa</taxon>
        <taxon>Mollusca</taxon>
        <taxon>Gastropoda</taxon>
        <taxon>Heterobranchia</taxon>
        <taxon>Euthyneura</taxon>
        <taxon>Panpulmonata</taxon>
        <taxon>Eupulmonata</taxon>
        <taxon>Stylommatophora</taxon>
        <taxon>Helicina</taxon>
        <taxon>Arionoidea</taxon>
        <taxon>Arionidae</taxon>
        <taxon>Arion</taxon>
    </lineage>
</organism>